<sequence length="87" mass="10133">MENIKKNFDLYIFKVNAKNIIRTEVLSVKSLGPHDVPPVQAHQIELRPNMAIVDRKENKIIGLFFIFLFKNCLMKINIPKKLTIKRG</sequence>
<gene>
    <name evidence="1" type="ORF">SDC9_128742</name>
</gene>
<evidence type="ECO:0000313" key="1">
    <source>
        <dbReference type="EMBL" id="MPM81685.1"/>
    </source>
</evidence>
<organism evidence="1">
    <name type="scientific">bioreactor metagenome</name>
    <dbReference type="NCBI Taxonomy" id="1076179"/>
    <lineage>
        <taxon>unclassified sequences</taxon>
        <taxon>metagenomes</taxon>
        <taxon>ecological metagenomes</taxon>
    </lineage>
</organism>
<reference evidence="1" key="1">
    <citation type="submission" date="2019-08" db="EMBL/GenBank/DDBJ databases">
        <authorList>
            <person name="Kucharzyk K."/>
            <person name="Murdoch R.W."/>
            <person name="Higgins S."/>
            <person name="Loffler F."/>
        </authorList>
    </citation>
    <scope>NUCLEOTIDE SEQUENCE</scope>
</reference>
<protein>
    <submittedName>
        <fullName evidence="1">Uncharacterized protein</fullName>
    </submittedName>
</protein>
<dbReference type="EMBL" id="VSSQ01030965">
    <property type="protein sequence ID" value="MPM81685.1"/>
    <property type="molecule type" value="Genomic_DNA"/>
</dbReference>
<comment type="caution">
    <text evidence="1">The sequence shown here is derived from an EMBL/GenBank/DDBJ whole genome shotgun (WGS) entry which is preliminary data.</text>
</comment>
<proteinExistence type="predicted"/>
<accession>A0A645CXW2</accession>
<dbReference type="AlphaFoldDB" id="A0A645CXW2"/>
<name>A0A645CXW2_9ZZZZ</name>